<dbReference type="EMBL" id="LACB01000315">
    <property type="protein sequence ID" value="KAJ9484727.1"/>
    <property type="molecule type" value="Genomic_DNA"/>
</dbReference>
<evidence type="ECO:0000313" key="3">
    <source>
        <dbReference type="Proteomes" id="UP001227192"/>
    </source>
</evidence>
<dbReference type="AlphaFoldDB" id="A0AAI9TCP6"/>
<dbReference type="Proteomes" id="UP001227192">
    <property type="component" value="Unassembled WGS sequence"/>
</dbReference>
<keyword evidence="1" id="KW-1133">Transmembrane helix</keyword>
<keyword evidence="3" id="KW-1185">Reference proteome</keyword>
<feature type="transmembrane region" description="Helical" evidence="1">
    <location>
        <begin position="35"/>
        <end position="58"/>
    </location>
</feature>
<protein>
    <submittedName>
        <fullName evidence="2">Uncharacterized protein</fullName>
    </submittedName>
</protein>
<accession>A0AAI9TCP6</accession>
<sequence length="67" mass="7463">MLSLGSGMLGYGAKKEGLLAEFSLSLYSLSEARNWQLLLSSFSVFATATYFFTLRAYIGTKRNRKAK</sequence>
<proteinExistence type="predicted"/>
<organism evidence="2 3">
    <name type="scientific">Penicillium thymicola</name>
    <dbReference type="NCBI Taxonomy" id="293382"/>
    <lineage>
        <taxon>Eukaryota</taxon>
        <taxon>Fungi</taxon>
        <taxon>Dikarya</taxon>
        <taxon>Ascomycota</taxon>
        <taxon>Pezizomycotina</taxon>
        <taxon>Eurotiomycetes</taxon>
        <taxon>Eurotiomycetidae</taxon>
        <taxon>Eurotiales</taxon>
        <taxon>Aspergillaceae</taxon>
        <taxon>Penicillium</taxon>
    </lineage>
</organism>
<gene>
    <name evidence="2" type="ORF">VN97_g8636</name>
</gene>
<name>A0AAI9TCP6_PENTH</name>
<reference evidence="2" key="2">
    <citation type="journal article" date="2016" name="Fungal Biol.">
        <title>Ochratoxin A production by Penicillium thymicola.</title>
        <authorList>
            <person name="Nguyen H.D.T."/>
            <person name="McMullin D.R."/>
            <person name="Ponomareva E."/>
            <person name="Riley R."/>
            <person name="Pomraning K.R."/>
            <person name="Baker S.E."/>
            <person name="Seifert K.A."/>
        </authorList>
    </citation>
    <scope>NUCLEOTIDE SEQUENCE</scope>
    <source>
        <strain evidence="2">DAOM 180753</strain>
    </source>
</reference>
<evidence type="ECO:0000256" key="1">
    <source>
        <dbReference type="SAM" id="Phobius"/>
    </source>
</evidence>
<keyword evidence="1" id="KW-0472">Membrane</keyword>
<evidence type="ECO:0000313" key="2">
    <source>
        <dbReference type="EMBL" id="KAJ9484727.1"/>
    </source>
</evidence>
<reference evidence="2" key="1">
    <citation type="submission" date="2015-06" db="EMBL/GenBank/DDBJ databases">
        <authorList>
            <person name="Nguyen H."/>
        </authorList>
    </citation>
    <scope>NUCLEOTIDE SEQUENCE</scope>
    <source>
        <strain evidence="2">DAOM 180753</strain>
    </source>
</reference>
<comment type="caution">
    <text evidence="2">The sequence shown here is derived from an EMBL/GenBank/DDBJ whole genome shotgun (WGS) entry which is preliminary data.</text>
</comment>
<keyword evidence="1" id="KW-0812">Transmembrane</keyword>